<evidence type="ECO:0000313" key="2">
    <source>
        <dbReference type="EMBL" id="SET89490.1"/>
    </source>
</evidence>
<dbReference type="Proteomes" id="UP000199181">
    <property type="component" value="Unassembled WGS sequence"/>
</dbReference>
<evidence type="ECO:0000313" key="3">
    <source>
        <dbReference type="Proteomes" id="UP000199181"/>
    </source>
</evidence>
<organism evidence="2 3">
    <name type="scientific">Stigmatella erecta</name>
    <dbReference type="NCBI Taxonomy" id="83460"/>
    <lineage>
        <taxon>Bacteria</taxon>
        <taxon>Pseudomonadati</taxon>
        <taxon>Myxococcota</taxon>
        <taxon>Myxococcia</taxon>
        <taxon>Myxococcales</taxon>
        <taxon>Cystobacterineae</taxon>
        <taxon>Archangiaceae</taxon>
        <taxon>Stigmatella</taxon>
    </lineage>
</organism>
<sequence>MTPDPAPRPAASPPLARRRVPQVAAALGVLVLLALLARGSLAQGHAEDEAPSGHGHASSGSSPGGPARQGGPSGPAQPASPEEATPGQRHFEGTTCWQDLERFNEAVTFETFRDWAAPLLASGDPLVLDYLRGRLAELIGDDPARASEVLGWVRGAPAKEFKVFLGGLKGSQALHRPQVAAKLLEMGLDGELELGRRAGLLAALETQHRFEPAAMDRLARFAQDPASGEAGWIATRTLGRVMKEDLSRTGNAKPYVDHLLTVGTESLEMPVRYLALEMGMHADAPIDAQATARLEKILTTEGSGDVRQIAAHELSLAQDKTRALDIYAQAFATETELCVRWAFFRFAARTAGRNALPVMAHMAQQDSRFLADYRDFERLYASGIVDFERIWSSLPSDDPHGCLEHTD</sequence>
<dbReference type="RefSeq" id="WP_093519698.1">
    <property type="nucleotide sequence ID" value="NZ_FOIJ01000005.1"/>
</dbReference>
<dbReference type="AlphaFoldDB" id="A0A1I0HZ41"/>
<dbReference type="EMBL" id="FOIJ01000005">
    <property type="protein sequence ID" value="SET89490.1"/>
    <property type="molecule type" value="Genomic_DNA"/>
</dbReference>
<accession>A0A1I0HZ41</accession>
<reference evidence="3" key="1">
    <citation type="submission" date="2016-10" db="EMBL/GenBank/DDBJ databases">
        <authorList>
            <person name="Varghese N."/>
            <person name="Submissions S."/>
        </authorList>
    </citation>
    <scope>NUCLEOTIDE SEQUENCE [LARGE SCALE GENOMIC DNA]</scope>
    <source>
        <strain evidence="3">DSM 16858</strain>
    </source>
</reference>
<keyword evidence="3" id="KW-1185">Reference proteome</keyword>
<feature type="compositionally biased region" description="Low complexity" evidence="1">
    <location>
        <begin position="52"/>
        <end position="66"/>
    </location>
</feature>
<protein>
    <recommendedName>
        <fullName evidence="4">HEAT repeat-containing protein</fullName>
    </recommendedName>
</protein>
<evidence type="ECO:0000256" key="1">
    <source>
        <dbReference type="SAM" id="MobiDB-lite"/>
    </source>
</evidence>
<gene>
    <name evidence="2" type="ORF">SAMN05443639_105201</name>
</gene>
<evidence type="ECO:0008006" key="4">
    <source>
        <dbReference type="Google" id="ProtNLM"/>
    </source>
</evidence>
<feature type="region of interest" description="Disordered" evidence="1">
    <location>
        <begin position="45"/>
        <end position="90"/>
    </location>
</feature>
<proteinExistence type="predicted"/>
<name>A0A1I0HZ41_9BACT</name>